<sequence>MEGRGQTSMLLSRPLMFSLMHVTLVTSSVMRSTLYQRRRAMRLPSAQSYLPCQDGHCPGGRSSCVVACTSDPSCSSVNIRVLDGQCECSAASFFQFGAHVQTDGDWENYSPLDTDGQNFKSIKPFDQTAMKAAFLGAVCEQLTKEIIEYLNDPEDGAVCIRTQYQQRRDWPVTHYFDRKSGSIASTPFVLLQSIVGLGQRLL</sequence>
<gene>
    <name evidence="2" type="ORF">C0Q70_04576</name>
</gene>
<feature type="chain" id="PRO_5015576848" evidence="1">
    <location>
        <begin position="28"/>
        <end position="202"/>
    </location>
</feature>
<protein>
    <submittedName>
        <fullName evidence="2">Uncharacterized protein</fullName>
    </submittedName>
</protein>
<dbReference type="AlphaFoldDB" id="A0A2T7PIS4"/>
<dbReference type="Proteomes" id="UP000245119">
    <property type="component" value="Linkage Group LG3"/>
</dbReference>
<accession>A0A2T7PIS4</accession>
<evidence type="ECO:0000256" key="1">
    <source>
        <dbReference type="SAM" id="SignalP"/>
    </source>
</evidence>
<comment type="caution">
    <text evidence="2">The sequence shown here is derived from an EMBL/GenBank/DDBJ whole genome shotgun (WGS) entry which is preliminary data.</text>
</comment>
<feature type="signal peptide" evidence="1">
    <location>
        <begin position="1"/>
        <end position="27"/>
    </location>
</feature>
<dbReference type="EMBL" id="PZQS01000003">
    <property type="protein sequence ID" value="PVD33322.1"/>
    <property type="molecule type" value="Genomic_DNA"/>
</dbReference>
<reference evidence="2 3" key="1">
    <citation type="submission" date="2018-04" db="EMBL/GenBank/DDBJ databases">
        <title>The genome of golden apple snail Pomacea canaliculata provides insight into stress tolerance and invasive adaptation.</title>
        <authorList>
            <person name="Liu C."/>
            <person name="Liu B."/>
            <person name="Ren Y."/>
            <person name="Zhang Y."/>
            <person name="Wang H."/>
            <person name="Li S."/>
            <person name="Jiang F."/>
            <person name="Yin L."/>
            <person name="Zhang G."/>
            <person name="Qian W."/>
            <person name="Fan W."/>
        </authorList>
    </citation>
    <scope>NUCLEOTIDE SEQUENCE [LARGE SCALE GENOMIC DNA]</scope>
    <source>
        <strain evidence="2">SZHN2017</strain>
        <tissue evidence="2">Muscle</tissue>
    </source>
</reference>
<dbReference type="OrthoDB" id="6061545at2759"/>
<name>A0A2T7PIS4_POMCA</name>
<organism evidence="2 3">
    <name type="scientific">Pomacea canaliculata</name>
    <name type="common">Golden apple snail</name>
    <dbReference type="NCBI Taxonomy" id="400727"/>
    <lineage>
        <taxon>Eukaryota</taxon>
        <taxon>Metazoa</taxon>
        <taxon>Spiralia</taxon>
        <taxon>Lophotrochozoa</taxon>
        <taxon>Mollusca</taxon>
        <taxon>Gastropoda</taxon>
        <taxon>Caenogastropoda</taxon>
        <taxon>Architaenioglossa</taxon>
        <taxon>Ampullarioidea</taxon>
        <taxon>Ampullariidae</taxon>
        <taxon>Pomacea</taxon>
    </lineage>
</organism>
<evidence type="ECO:0000313" key="3">
    <source>
        <dbReference type="Proteomes" id="UP000245119"/>
    </source>
</evidence>
<evidence type="ECO:0000313" key="2">
    <source>
        <dbReference type="EMBL" id="PVD33322.1"/>
    </source>
</evidence>
<keyword evidence="1" id="KW-0732">Signal</keyword>
<proteinExistence type="predicted"/>
<keyword evidence="3" id="KW-1185">Reference proteome</keyword>